<evidence type="ECO:0000313" key="2">
    <source>
        <dbReference type="Proteomes" id="UP000272833"/>
    </source>
</evidence>
<dbReference type="AlphaFoldDB" id="A0A3R8VZ96"/>
<proteinExistence type="predicted"/>
<name>A0A3R8VZ96_ECTOL</name>
<reference evidence="1 2" key="1">
    <citation type="submission" date="2018-10" db="EMBL/GenBank/DDBJ databases">
        <title>Transmission dynamics of multidrug resistant bacteria on intensive care unit surfaces.</title>
        <authorList>
            <person name="D'Souza A.W."/>
            <person name="Potter R.F."/>
            <person name="Wallace M."/>
            <person name="Shupe A."/>
            <person name="Patel S."/>
            <person name="Sun S."/>
            <person name="Gul D."/>
            <person name="Kwon J.H."/>
            <person name="Andleeb S."/>
            <person name="Burnham C.-A.D."/>
            <person name="Dantas G."/>
        </authorList>
    </citation>
    <scope>NUCLEOTIDE SEQUENCE [LARGE SCALE GENOMIC DNA]</scope>
    <source>
        <strain evidence="1 2">PO_271</strain>
    </source>
</reference>
<organism evidence="1 2">
    <name type="scientific">Ectopseudomonas oleovorans</name>
    <name type="common">Pseudomonas oleovorans</name>
    <dbReference type="NCBI Taxonomy" id="301"/>
    <lineage>
        <taxon>Bacteria</taxon>
        <taxon>Pseudomonadati</taxon>
        <taxon>Pseudomonadota</taxon>
        <taxon>Gammaproteobacteria</taxon>
        <taxon>Pseudomonadales</taxon>
        <taxon>Pseudomonadaceae</taxon>
        <taxon>Ectopseudomonas</taxon>
    </lineage>
</organism>
<protein>
    <submittedName>
        <fullName evidence="1">Uncharacterized protein</fullName>
    </submittedName>
</protein>
<evidence type="ECO:0000313" key="1">
    <source>
        <dbReference type="EMBL" id="RRW29659.1"/>
    </source>
</evidence>
<sequence length="270" mass="28564">MPAGGRGSPLLAPGVSNMADDVPLERRGSINNIGNGIGGGLSVGQAGDAAMALGRFERANQEREKMVQISRRGGIGEGGGRLTVVGDNSWLASRRAPTLAERQRARLDAMGAEAEAARSQAQQGVLSGMDERLTNQLNRQRTQQELNIGGIQLAERQRLEGLAAQMADTSLSQDQREAARSAYTSLSTPAKDRYQSQDIIIGRDEDGRDIRGSQLIDVTTGRPVTGGIGDFSPPRRTVTSAEVDATAKSRGISKDQVIQMLQGIGVTVSG</sequence>
<accession>A0A3R8VZ96</accession>
<gene>
    <name evidence="1" type="ORF">EGJ44_20245</name>
</gene>
<dbReference type="EMBL" id="RHRS01000078">
    <property type="protein sequence ID" value="RRW29659.1"/>
    <property type="molecule type" value="Genomic_DNA"/>
</dbReference>
<comment type="caution">
    <text evidence="1">The sequence shown here is derived from an EMBL/GenBank/DDBJ whole genome shotgun (WGS) entry which is preliminary data.</text>
</comment>
<dbReference type="Proteomes" id="UP000272833">
    <property type="component" value="Unassembled WGS sequence"/>
</dbReference>